<sequence length="27" mass="3255">MCWVRLLFNLSFAKKCFFTLTMDLQVV</sequence>
<proteinExistence type="predicted"/>
<evidence type="ECO:0000313" key="1">
    <source>
        <dbReference type="EMBL" id="JAD24973.1"/>
    </source>
</evidence>
<reference evidence="1" key="2">
    <citation type="journal article" date="2015" name="Data Brief">
        <title>Shoot transcriptome of the giant reed, Arundo donax.</title>
        <authorList>
            <person name="Barrero R.A."/>
            <person name="Guerrero F.D."/>
            <person name="Moolhuijzen P."/>
            <person name="Goolsby J.A."/>
            <person name="Tidwell J."/>
            <person name="Bellgard S.E."/>
            <person name="Bellgard M.I."/>
        </authorList>
    </citation>
    <scope>NUCLEOTIDE SEQUENCE</scope>
    <source>
        <tissue evidence="1">Shoot tissue taken approximately 20 cm above the soil surface</tissue>
    </source>
</reference>
<dbReference type="EMBL" id="GBRH01272922">
    <property type="protein sequence ID" value="JAD24973.1"/>
    <property type="molecule type" value="Transcribed_RNA"/>
</dbReference>
<dbReference type="AlphaFoldDB" id="A0A0A8YGN5"/>
<protein>
    <submittedName>
        <fullName evidence="1">Uncharacterized protein</fullName>
    </submittedName>
</protein>
<reference evidence="1" key="1">
    <citation type="submission" date="2014-09" db="EMBL/GenBank/DDBJ databases">
        <authorList>
            <person name="Magalhaes I.L.F."/>
            <person name="Oliveira U."/>
            <person name="Santos F.R."/>
            <person name="Vidigal T.H.D.A."/>
            <person name="Brescovit A.D."/>
            <person name="Santos A.J."/>
        </authorList>
    </citation>
    <scope>NUCLEOTIDE SEQUENCE</scope>
    <source>
        <tissue evidence="1">Shoot tissue taken approximately 20 cm above the soil surface</tissue>
    </source>
</reference>
<organism evidence="1">
    <name type="scientific">Arundo donax</name>
    <name type="common">Giant reed</name>
    <name type="synonym">Donax arundinaceus</name>
    <dbReference type="NCBI Taxonomy" id="35708"/>
    <lineage>
        <taxon>Eukaryota</taxon>
        <taxon>Viridiplantae</taxon>
        <taxon>Streptophyta</taxon>
        <taxon>Embryophyta</taxon>
        <taxon>Tracheophyta</taxon>
        <taxon>Spermatophyta</taxon>
        <taxon>Magnoliopsida</taxon>
        <taxon>Liliopsida</taxon>
        <taxon>Poales</taxon>
        <taxon>Poaceae</taxon>
        <taxon>PACMAD clade</taxon>
        <taxon>Arundinoideae</taxon>
        <taxon>Arundineae</taxon>
        <taxon>Arundo</taxon>
    </lineage>
</organism>
<name>A0A0A8YGN5_ARUDO</name>
<accession>A0A0A8YGN5</accession>